<evidence type="ECO:0000313" key="2">
    <source>
        <dbReference type="Proteomes" id="UP001152523"/>
    </source>
</evidence>
<evidence type="ECO:0000313" key="1">
    <source>
        <dbReference type="EMBL" id="CAH9145913.1"/>
    </source>
</evidence>
<organism evidence="1 2">
    <name type="scientific">Cuscuta epithymum</name>
    <dbReference type="NCBI Taxonomy" id="186058"/>
    <lineage>
        <taxon>Eukaryota</taxon>
        <taxon>Viridiplantae</taxon>
        <taxon>Streptophyta</taxon>
        <taxon>Embryophyta</taxon>
        <taxon>Tracheophyta</taxon>
        <taxon>Spermatophyta</taxon>
        <taxon>Magnoliopsida</taxon>
        <taxon>eudicotyledons</taxon>
        <taxon>Gunneridae</taxon>
        <taxon>Pentapetalae</taxon>
        <taxon>asterids</taxon>
        <taxon>lamiids</taxon>
        <taxon>Solanales</taxon>
        <taxon>Convolvulaceae</taxon>
        <taxon>Cuscuteae</taxon>
        <taxon>Cuscuta</taxon>
        <taxon>Cuscuta subgen. Cuscuta</taxon>
    </lineage>
</organism>
<keyword evidence="2" id="KW-1185">Reference proteome</keyword>
<dbReference type="EMBL" id="CAMAPF010001088">
    <property type="protein sequence ID" value="CAH9145913.1"/>
    <property type="molecule type" value="Genomic_DNA"/>
</dbReference>
<dbReference type="Proteomes" id="UP001152523">
    <property type="component" value="Unassembled WGS sequence"/>
</dbReference>
<sequence length="78" mass="8522">MKNQLQDKARVSTSSDVQINMADTSSKGRSWIIDSGASEHIICNNDGLFNIQNRTSTPTVKIPNGLILEEADWGGQMS</sequence>
<name>A0AAV0GF91_9ASTE</name>
<reference evidence="1" key="1">
    <citation type="submission" date="2022-07" db="EMBL/GenBank/DDBJ databases">
        <authorList>
            <person name="Macas J."/>
            <person name="Novak P."/>
            <person name="Neumann P."/>
        </authorList>
    </citation>
    <scope>NUCLEOTIDE SEQUENCE</scope>
</reference>
<accession>A0AAV0GF91</accession>
<protein>
    <submittedName>
        <fullName evidence="1">Uncharacterized protein</fullName>
    </submittedName>
</protein>
<comment type="caution">
    <text evidence="1">The sequence shown here is derived from an EMBL/GenBank/DDBJ whole genome shotgun (WGS) entry which is preliminary data.</text>
</comment>
<dbReference type="AlphaFoldDB" id="A0AAV0GF91"/>
<gene>
    <name evidence="1" type="ORF">CEPIT_LOCUS42589</name>
</gene>
<proteinExistence type="predicted"/>